<dbReference type="RefSeq" id="WP_154480827.1">
    <property type="nucleotide sequence ID" value="NZ_JAVRBH010000001.1"/>
</dbReference>
<dbReference type="Gene3D" id="3.75.10.10">
    <property type="entry name" value="L-arginine/glycine Amidinotransferase, Chain A"/>
    <property type="match status" value="1"/>
</dbReference>
<organism evidence="2 3">
    <name type="scientific">Segatella copri</name>
    <dbReference type="NCBI Taxonomy" id="165179"/>
    <lineage>
        <taxon>Bacteria</taxon>
        <taxon>Pseudomonadati</taxon>
        <taxon>Bacteroidota</taxon>
        <taxon>Bacteroidia</taxon>
        <taxon>Bacteroidales</taxon>
        <taxon>Prevotellaceae</taxon>
        <taxon>Segatella</taxon>
    </lineage>
</organism>
<dbReference type="GO" id="GO:0047632">
    <property type="term" value="F:agmatine deiminase activity"/>
    <property type="evidence" value="ECO:0007669"/>
    <property type="project" value="TreeGrafter"/>
</dbReference>
<dbReference type="Pfam" id="PF04371">
    <property type="entry name" value="PAD_porph"/>
    <property type="match status" value="1"/>
</dbReference>
<dbReference type="GO" id="GO:0009446">
    <property type="term" value="P:putrescine biosynthetic process"/>
    <property type="evidence" value="ECO:0007669"/>
    <property type="project" value="InterPro"/>
</dbReference>
<gene>
    <name evidence="2" type="ORF">FYJ72_06565</name>
</gene>
<dbReference type="EMBL" id="VUNF01000009">
    <property type="protein sequence ID" value="MST77348.1"/>
    <property type="molecule type" value="Genomic_DNA"/>
</dbReference>
<dbReference type="GO" id="GO:0004668">
    <property type="term" value="F:protein-arginine deiminase activity"/>
    <property type="evidence" value="ECO:0007669"/>
    <property type="project" value="InterPro"/>
</dbReference>
<evidence type="ECO:0000313" key="3">
    <source>
        <dbReference type="Proteomes" id="UP000450161"/>
    </source>
</evidence>
<dbReference type="SUPFAM" id="SSF55909">
    <property type="entry name" value="Pentein"/>
    <property type="match status" value="1"/>
</dbReference>
<dbReference type="InterPro" id="IPR007466">
    <property type="entry name" value="Peptidyl-Arg-deiminase_porph"/>
</dbReference>
<accession>A0A6I2TYL1</accession>
<dbReference type="AlphaFoldDB" id="A0A6I2TYL1"/>
<dbReference type="PANTHER" id="PTHR31377:SF0">
    <property type="entry name" value="AGMATINE DEIMINASE-RELATED"/>
    <property type="match status" value="1"/>
</dbReference>
<dbReference type="Proteomes" id="UP000450161">
    <property type="component" value="Unassembled WGS sequence"/>
</dbReference>
<evidence type="ECO:0000313" key="2">
    <source>
        <dbReference type="EMBL" id="MST77348.1"/>
    </source>
</evidence>
<dbReference type="PANTHER" id="PTHR31377">
    <property type="entry name" value="AGMATINE DEIMINASE-RELATED"/>
    <property type="match status" value="1"/>
</dbReference>
<protein>
    <submittedName>
        <fullName evidence="2">Agmatine deiminase family protein</fullName>
    </submittedName>
</protein>
<reference evidence="2 3" key="1">
    <citation type="submission" date="2019-08" db="EMBL/GenBank/DDBJ databases">
        <title>In-depth cultivation of the pig gut microbiome towards novel bacterial diversity and tailored functional studies.</title>
        <authorList>
            <person name="Wylensek D."/>
            <person name="Hitch T.C.A."/>
            <person name="Clavel T."/>
        </authorList>
    </citation>
    <scope>NUCLEOTIDE SEQUENCE [LARGE SCALE GENOMIC DNA]</scope>
    <source>
        <strain evidence="2 3">LKV-178-WT-2C</strain>
    </source>
</reference>
<keyword evidence="1" id="KW-0378">Hydrolase</keyword>
<proteinExistence type="predicted"/>
<evidence type="ECO:0000256" key="1">
    <source>
        <dbReference type="ARBA" id="ARBA00022801"/>
    </source>
</evidence>
<sequence length="342" mass="40436">MITDKETYEVFLSTWLKKSHSTFFDKFTTCLNENNIKWRFIGNTADIWCRDYMPIQIEVDEFVQYHYYPDYLTQRESYKKYITKPEKACKSIYLSPCKKTNLVIDGGNVVKGDDFVIMTEKVYHENPNYNPTEIHTKLENLFQCKVIMLPWDKCDKYGHADGIVRPIDSTNVLLTNYTDYDKDFADEVKRRLSKHMHVEMLHYDVKKPDKRNWAYINFLQVGETIILPAINIEEDDQALKQIQGYYPSCDIHQLNCEEIIKQGGALNCITWNVHPSDEIKGFTEEDRKRFDELINRFESEEEATKAGLFSGFTESEVDFMGDINLRILGEKYPDFSWYYMID</sequence>
<comment type="caution">
    <text evidence="2">The sequence shown here is derived from an EMBL/GenBank/DDBJ whole genome shotgun (WGS) entry which is preliminary data.</text>
</comment>
<name>A0A6I2TYL1_9BACT</name>